<reference evidence="2 3" key="1">
    <citation type="submission" date="2018-10" db="EMBL/GenBank/DDBJ databases">
        <title>Marmoricola sp. 4Q3S-7 whole genome shotgun sequence.</title>
        <authorList>
            <person name="Li F."/>
        </authorList>
    </citation>
    <scope>NUCLEOTIDE SEQUENCE [LARGE SCALE GENOMIC DNA]</scope>
    <source>
        <strain evidence="2 3">4Q3S-7</strain>
    </source>
</reference>
<name>A0A3L8P0Z4_9ACTN</name>
<evidence type="ECO:0000256" key="1">
    <source>
        <dbReference type="SAM" id="SignalP"/>
    </source>
</evidence>
<comment type="caution">
    <text evidence="2">The sequence shown here is derived from an EMBL/GenBank/DDBJ whole genome shotgun (WGS) entry which is preliminary data.</text>
</comment>
<evidence type="ECO:0000313" key="3">
    <source>
        <dbReference type="Proteomes" id="UP000281708"/>
    </source>
</evidence>
<dbReference type="EMBL" id="RDBE01000007">
    <property type="protein sequence ID" value="RLV49116.1"/>
    <property type="molecule type" value="Genomic_DNA"/>
</dbReference>
<sequence length="169" mass="17690">MLVPLLAAVVAALVAVVTPAAVHEPRPAPVAAALGAPAPSSPALVALHRWDAARARAWASGEPAALRRLYVPGAAAGRADVALLRRYLARGLVVTGMSQQVLAVRVTRAGTDRLVLRVTDRLVGAVAVSVSAHQPLPASAPLTRRLELRRVGEEWRMATIRAVRPTAPP</sequence>
<dbReference type="AlphaFoldDB" id="A0A3L8P0Z4"/>
<gene>
    <name evidence="2" type="ORF">D9V37_11140</name>
</gene>
<organism evidence="2 3">
    <name type="scientific">Nocardioides mangrovicus</name>
    <dbReference type="NCBI Taxonomy" id="2478913"/>
    <lineage>
        <taxon>Bacteria</taxon>
        <taxon>Bacillati</taxon>
        <taxon>Actinomycetota</taxon>
        <taxon>Actinomycetes</taxon>
        <taxon>Propionibacteriales</taxon>
        <taxon>Nocardioidaceae</taxon>
        <taxon>Nocardioides</taxon>
    </lineage>
</organism>
<evidence type="ECO:0000313" key="2">
    <source>
        <dbReference type="EMBL" id="RLV49116.1"/>
    </source>
</evidence>
<evidence type="ECO:0008006" key="4">
    <source>
        <dbReference type="Google" id="ProtNLM"/>
    </source>
</evidence>
<dbReference type="Proteomes" id="UP000281708">
    <property type="component" value="Unassembled WGS sequence"/>
</dbReference>
<feature type="chain" id="PRO_5018056465" description="SnoaL-like domain-containing protein" evidence="1">
    <location>
        <begin position="21"/>
        <end position="169"/>
    </location>
</feature>
<keyword evidence="1" id="KW-0732">Signal</keyword>
<protein>
    <recommendedName>
        <fullName evidence="4">SnoaL-like domain-containing protein</fullName>
    </recommendedName>
</protein>
<accession>A0A3L8P0Z4</accession>
<proteinExistence type="predicted"/>
<feature type="signal peptide" evidence="1">
    <location>
        <begin position="1"/>
        <end position="20"/>
    </location>
</feature>
<keyword evidence="3" id="KW-1185">Reference proteome</keyword>